<proteinExistence type="inferred from homology"/>
<evidence type="ECO:0000256" key="4">
    <source>
        <dbReference type="ARBA" id="ARBA00023145"/>
    </source>
</evidence>
<dbReference type="InterPro" id="IPR043138">
    <property type="entry name" value="GGT_lsub"/>
</dbReference>
<dbReference type="GO" id="GO:0016787">
    <property type="term" value="F:hydrolase activity"/>
    <property type="evidence" value="ECO:0007669"/>
    <property type="project" value="UniProtKB-KW"/>
</dbReference>
<dbReference type="Gene3D" id="1.10.246.130">
    <property type="match status" value="1"/>
</dbReference>
<sequence>MKSLFAWVGALGLVATSVFAMPMPVQVAEGRSGMVAAGHPDATAAGVEVLRSGGNAVDAAVAVAFALGVTEPYGSGPGGKLALVYREAKTGRVWVVEALDESSRHLDAAAFMALPAGERRAGAQSVAVPGLVAGILEAHTRWGSRPRAELMAPAIKLAEDGFEVRPAQVKFFKAQESKLQANEELGRIYRPDGKSVVAGQRVSNPDLATTLRLVAEKGADGFYKGPVAEAIVKSLADAGSPLRMDDLASYRARVTDPLRVKFRDIEVFSAPPPVSGGGVFLLAMKAIETERLEGGTVLKAASMNRVMRLYLEADAESREVLGDRDDSRRAWERLLEPARMAELRKASLVAAAEPVVQDDRFEAMAAETTHFVVVDKAGNVVSATQSQSNHFGSGLVPHGTGVVLNNSLSNFNRTRGNPNEAAPGRRPRTTIAPTVIVKNGRLMAGIGLPGGSRIPSAMVQVTTDYLFCGRSLEEAIAAPRFHPVTRRSGDTVNRFETEKETDYRLSDELKTSYGWKDGTDSETESFGGFNAVEVMPDGRLRGYADQRRSNTAMGY</sequence>
<dbReference type="PANTHER" id="PTHR43199:SF1">
    <property type="entry name" value="GLUTATHIONE HYDROLASE PROENZYME"/>
    <property type="match status" value="1"/>
</dbReference>
<evidence type="ECO:0000256" key="3">
    <source>
        <dbReference type="ARBA" id="ARBA00022801"/>
    </source>
</evidence>
<dbReference type="EMBL" id="VMBG01000004">
    <property type="protein sequence ID" value="TSJ75080.1"/>
    <property type="molecule type" value="Genomic_DNA"/>
</dbReference>
<evidence type="ECO:0000256" key="2">
    <source>
        <dbReference type="ARBA" id="ARBA00022679"/>
    </source>
</evidence>
<dbReference type="Proteomes" id="UP000315648">
    <property type="component" value="Unassembled WGS sequence"/>
</dbReference>
<reference evidence="6 7" key="1">
    <citation type="submission" date="2019-07" db="EMBL/GenBank/DDBJ databases">
        <title>Description of 53C-WASEF.</title>
        <authorList>
            <person name="Pitt A."/>
            <person name="Hahn M.W."/>
        </authorList>
    </citation>
    <scope>NUCLEOTIDE SEQUENCE [LARGE SCALE GENOMIC DNA]</scope>
    <source>
        <strain evidence="6 7">53C-WASEF</strain>
    </source>
</reference>
<dbReference type="SUPFAM" id="SSF56235">
    <property type="entry name" value="N-terminal nucleophile aminohydrolases (Ntn hydrolases)"/>
    <property type="match status" value="1"/>
</dbReference>
<dbReference type="OrthoDB" id="9781342at2"/>
<dbReference type="InterPro" id="IPR043137">
    <property type="entry name" value="GGT_ssub_C"/>
</dbReference>
<accession>A0A556QEK3</accession>
<evidence type="ECO:0000313" key="7">
    <source>
        <dbReference type="Proteomes" id="UP000315648"/>
    </source>
</evidence>
<comment type="caution">
    <text evidence="6">The sequence shown here is derived from an EMBL/GenBank/DDBJ whole genome shotgun (WGS) entry which is preliminary data.</text>
</comment>
<dbReference type="PANTHER" id="PTHR43199">
    <property type="entry name" value="GLUTATHIONE HYDROLASE"/>
    <property type="match status" value="1"/>
</dbReference>
<keyword evidence="4" id="KW-0865">Zymogen</keyword>
<dbReference type="RefSeq" id="WP_144354222.1">
    <property type="nucleotide sequence ID" value="NZ_CBCRVV010000010.1"/>
</dbReference>
<keyword evidence="7" id="KW-1185">Reference proteome</keyword>
<dbReference type="GO" id="GO:0016740">
    <property type="term" value="F:transferase activity"/>
    <property type="evidence" value="ECO:0007669"/>
    <property type="project" value="UniProtKB-KW"/>
</dbReference>
<dbReference type="AlphaFoldDB" id="A0A556QEK3"/>
<keyword evidence="3" id="KW-0378">Hydrolase</keyword>
<keyword evidence="2 6" id="KW-0808">Transferase</keyword>
<keyword evidence="5" id="KW-0732">Signal</keyword>
<protein>
    <submittedName>
        <fullName evidence="6">Gamma-glutamyltransferase</fullName>
    </submittedName>
</protein>
<dbReference type="PRINTS" id="PR01210">
    <property type="entry name" value="GGTRANSPTASE"/>
</dbReference>
<feature type="chain" id="PRO_5022051321" evidence="5">
    <location>
        <begin position="21"/>
        <end position="555"/>
    </location>
</feature>
<evidence type="ECO:0000256" key="1">
    <source>
        <dbReference type="ARBA" id="ARBA00009381"/>
    </source>
</evidence>
<comment type="similarity">
    <text evidence="1">Belongs to the gamma-glutamyltransferase family.</text>
</comment>
<name>A0A556QEK3_9BACT</name>
<evidence type="ECO:0000256" key="5">
    <source>
        <dbReference type="SAM" id="SignalP"/>
    </source>
</evidence>
<evidence type="ECO:0000313" key="6">
    <source>
        <dbReference type="EMBL" id="TSJ75080.1"/>
    </source>
</evidence>
<organism evidence="6 7">
    <name type="scientific">Rariglobus hedericola</name>
    <dbReference type="NCBI Taxonomy" id="2597822"/>
    <lineage>
        <taxon>Bacteria</taxon>
        <taxon>Pseudomonadati</taxon>
        <taxon>Verrucomicrobiota</taxon>
        <taxon>Opitutia</taxon>
        <taxon>Opitutales</taxon>
        <taxon>Opitutaceae</taxon>
        <taxon>Rariglobus</taxon>
    </lineage>
</organism>
<dbReference type="Gene3D" id="3.60.20.40">
    <property type="match status" value="1"/>
</dbReference>
<dbReference type="InterPro" id="IPR029055">
    <property type="entry name" value="Ntn_hydrolases_N"/>
</dbReference>
<dbReference type="InterPro" id="IPR051792">
    <property type="entry name" value="GGT_bact"/>
</dbReference>
<feature type="signal peptide" evidence="5">
    <location>
        <begin position="1"/>
        <end position="20"/>
    </location>
</feature>
<gene>
    <name evidence="6" type="ORF">FPL22_16925</name>
</gene>
<dbReference type="Pfam" id="PF01019">
    <property type="entry name" value="G_glu_transpept"/>
    <property type="match status" value="1"/>
</dbReference>